<dbReference type="InterPro" id="IPR036259">
    <property type="entry name" value="MFS_trans_sf"/>
</dbReference>
<organism evidence="8 9">
    <name type="scientific">Tolypocladium capitatum</name>
    <dbReference type="NCBI Taxonomy" id="45235"/>
    <lineage>
        <taxon>Eukaryota</taxon>
        <taxon>Fungi</taxon>
        <taxon>Dikarya</taxon>
        <taxon>Ascomycota</taxon>
        <taxon>Pezizomycotina</taxon>
        <taxon>Sordariomycetes</taxon>
        <taxon>Hypocreomycetidae</taxon>
        <taxon>Hypocreales</taxon>
        <taxon>Ophiocordycipitaceae</taxon>
        <taxon>Tolypocladium</taxon>
    </lineage>
</organism>
<dbReference type="InterPro" id="IPR003663">
    <property type="entry name" value="Sugar/inositol_transpt"/>
</dbReference>
<dbReference type="Pfam" id="PF00083">
    <property type="entry name" value="Sugar_tr"/>
    <property type="match status" value="1"/>
</dbReference>
<dbReference type="OrthoDB" id="508119at2759"/>
<sequence length="357" mass="38236">MAAMAKMLRSIVRNDAMRTDPDEVYGWRVFALVCSACFGGMLFGWDTGAIGGVLAMTPAQKTFGTLDQPKDVKANLDQNIVSTLQAGCFAACLAISWLADKYGRRPCLVATGALTTVGVVLQAASAANGTLAAMYVGRFVAGLGVGAASTLTPFRRGDKGGRDVSALTLIDSILPAVHRLRHHGGLLVRRRPVVAGDDFVSAHAVSSCLLRVNYGCLLHVPAPAVYVVPLALQALPALYAHNSRLTSRLARVGVPERMTGSEPPAFSSDCEGNLMIQTWECKHEPRANSHRLPADSEYVSSEIQEMADQLEIERRLTGDATAKALLKEMFMVPGNRNRAIISIVLMICQQMTGVNAI</sequence>
<evidence type="ECO:0000313" key="8">
    <source>
        <dbReference type="EMBL" id="PNY28137.1"/>
    </source>
</evidence>
<dbReference type="EMBL" id="NRSZ01000300">
    <property type="protein sequence ID" value="PNY28137.1"/>
    <property type="molecule type" value="Genomic_DNA"/>
</dbReference>
<feature type="non-terminal residue" evidence="8">
    <location>
        <position position="357"/>
    </location>
</feature>
<dbReference type="Proteomes" id="UP000236621">
    <property type="component" value="Unassembled WGS sequence"/>
</dbReference>
<feature type="transmembrane region" description="Helical" evidence="7">
    <location>
        <begin position="106"/>
        <end position="126"/>
    </location>
</feature>
<dbReference type="AlphaFoldDB" id="A0A2K3QKQ9"/>
<reference evidence="8 9" key="1">
    <citation type="submission" date="2017-08" db="EMBL/GenBank/DDBJ databases">
        <title>Harnessing the power of phylogenomics to disentangle the directionality and signatures of interkingdom host jumping in the parasitic fungal genus Tolypocladium.</title>
        <authorList>
            <person name="Quandt C.A."/>
            <person name="Patterson W."/>
            <person name="Spatafora J.W."/>
        </authorList>
    </citation>
    <scope>NUCLEOTIDE SEQUENCE [LARGE SCALE GENOMIC DNA]</scope>
    <source>
        <strain evidence="8 9">CBS 113982</strain>
    </source>
</reference>
<comment type="similarity">
    <text evidence="2">Belongs to the major facilitator superfamily. Sugar transporter (TC 2.A.1.1) family.</text>
</comment>
<evidence type="ECO:0000256" key="6">
    <source>
        <dbReference type="ARBA" id="ARBA00023136"/>
    </source>
</evidence>
<keyword evidence="9" id="KW-1185">Reference proteome</keyword>
<dbReference type="PRINTS" id="PR00171">
    <property type="entry name" value="SUGRTRNSPORT"/>
</dbReference>
<evidence type="ECO:0000256" key="2">
    <source>
        <dbReference type="ARBA" id="ARBA00010992"/>
    </source>
</evidence>
<keyword evidence="4 7" id="KW-0812">Transmembrane</keyword>
<protein>
    <submittedName>
        <fullName evidence="8">Quinate permease</fullName>
    </submittedName>
</protein>
<evidence type="ECO:0000256" key="7">
    <source>
        <dbReference type="SAM" id="Phobius"/>
    </source>
</evidence>
<keyword evidence="3" id="KW-0813">Transport</keyword>
<dbReference type="STRING" id="45235.A0A2K3QKQ9"/>
<evidence type="ECO:0000256" key="3">
    <source>
        <dbReference type="ARBA" id="ARBA00022448"/>
    </source>
</evidence>
<gene>
    <name evidence="8" type="ORF">TCAP_01947</name>
</gene>
<comment type="caution">
    <text evidence="8">The sequence shown here is derived from an EMBL/GenBank/DDBJ whole genome shotgun (WGS) entry which is preliminary data.</text>
</comment>
<keyword evidence="6 7" id="KW-0472">Membrane</keyword>
<dbReference type="InterPro" id="IPR005828">
    <property type="entry name" value="MFS_sugar_transport-like"/>
</dbReference>
<dbReference type="PANTHER" id="PTHR48022:SF21">
    <property type="entry name" value="QUINATE TRANSPORTER, PUTATIVE (AFU_ORTHOLOGUE AFUA_6G06960)-RELATED"/>
    <property type="match status" value="1"/>
</dbReference>
<evidence type="ECO:0000256" key="4">
    <source>
        <dbReference type="ARBA" id="ARBA00022692"/>
    </source>
</evidence>
<feature type="transmembrane region" description="Helical" evidence="7">
    <location>
        <begin position="80"/>
        <end position="99"/>
    </location>
</feature>
<evidence type="ECO:0000256" key="1">
    <source>
        <dbReference type="ARBA" id="ARBA00004141"/>
    </source>
</evidence>
<dbReference type="SUPFAM" id="SSF103473">
    <property type="entry name" value="MFS general substrate transporter"/>
    <property type="match status" value="1"/>
</dbReference>
<name>A0A2K3QKQ9_9HYPO</name>
<dbReference type="GO" id="GO:0005351">
    <property type="term" value="F:carbohydrate:proton symporter activity"/>
    <property type="evidence" value="ECO:0007669"/>
    <property type="project" value="TreeGrafter"/>
</dbReference>
<evidence type="ECO:0000256" key="5">
    <source>
        <dbReference type="ARBA" id="ARBA00022989"/>
    </source>
</evidence>
<dbReference type="GO" id="GO:0016020">
    <property type="term" value="C:membrane"/>
    <property type="evidence" value="ECO:0007669"/>
    <property type="project" value="UniProtKB-SubCell"/>
</dbReference>
<evidence type="ECO:0000313" key="9">
    <source>
        <dbReference type="Proteomes" id="UP000236621"/>
    </source>
</evidence>
<accession>A0A2K3QKQ9</accession>
<comment type="subcellular location">
    <subcellularLocation>
        <location evidence="1">Membrane</location>
        <topology evidence="1">Multi-pass membrane protein</topology>
    </subcellularLocation>
</comment>
<proteinExistence type="inferred from homology"/>
<dbReference type="Gene3D" id="1.20.1250.20">
    <property type="entry name" value="MFS general substrate transporter like domains"/>
    <property type="match status" value="2"/>
</dbReference>
<dbReference type="PANTHER" id="PTHR48022">
    <property type="entry name" value="PLASTIDIC GLUCOSE TRANSPORTER 4"/>
    <property type="match status" value="1"/>
</dbReference>
<feature type="transmembrane region" description="Helical" evidence="7">
    <location>
        <begin position="25"/>
        <end position="45"/>
    </location>
</feature>
<dbReference type="InterPro" id="IPR050360">
    <property type="entry name" value="MFS_Sugar_Transporters"/>
</dbReference>
<keyword evidence="5 7" id="KW-1133">Transmembrane helix</keyword>